<dbReference type="InterPro" id="IPR036291">
    <property type="entry name" value="NAD(P)-bd_dom_sf"/>
</dbReference>
<dbReference type="Proteomes" id="UP001610446">
    <property type="component" value="Unassembled WGS sequence"/>
</dbReference>
<name>A0ABR4JUA8_9EURO</name>
<dbReference type="Gene3D" id="3.40.50.720">
    <property type="entry name" value="NAD(P)-binding Rossmann-like Domain"/>
    <property type="match status" value="1"/>
</dbReference>
<dbReference type="SUPFAM" id="SSF51735">
    <property type="entry name" value="NAD(P)-binding Rossmann-fold domains"/>
    <property type="match status" value="1"/>
</dbReference>
<evidence type="ECO:0000256" key="2">
    <source>
        <dbReference type="ARBA" id="ARBA00023002"/>
    </source>
</evidence>
<proteinExistence type="predicted"/>
<gene>
    <name evidence="3" type="ORF">BJY01DRAFT_235682</name>
</gene>
<evidence type="ECO:0000313" key="4">
    <source>
        <dbReference type="Proteomes" id="UP001610446"/>
    </source>
</evidence>
<organism evidence="3 4">
    <name type="scientific">Aspergillus pseudoustus</name>
    <dbReference type="NCBI Taxonomy" id="1810923"/>
    <lineage>
        <taxon>Eukaryota</taxon>
        <taxon>Fungi</taxon>
        <taxon>Dikarya</taxon>
        <taxon>Ascomycota</taxon>
        <taxon>Pezizomycotina</taxon>
        <taxon>Eurotiomycetes</taxon>
        <taxon>Eurotiomycetidae</taxon>
        <taxon>Eurotiales</taxon>
        <taxon>Aspergillaceae</taxon>
        <taxon>Aspergillus</taxon>
        <taxon>Aspergillus subgen. Nidulantes</taxon>
    </lineage>
</organism>
<dbReference type="PANTHER" id="PTHR47706:SF9">
    <property type="entry name" value="NMRA-LIKE DOMAIN-CONTAINING PROTEIN-RELATED"/>
    <property type="match status" value="1"/>
</dbReference>
<evidence type="ECO:0000313" key="3">
    <source>
        <dbReference type="EMBL" id="KAL2843377.1"/>
    </source>
</evidence>
<sequence>MTLVTYSIRSSNNSVLKQAVYVYMKKARVPYTIIDTGVWHEVVIPRVTSGKLDHAALMGRTFLVGRGQTPCATTAIQGIGRFVASIIVDPRTLNKYVFAYGEHVTQSQYIALARDITGEDIPYIPVSKEKVVHLAHQPESEGFTVWQKVIVQYLYNNWVKCDTETSYAQYLGYLDAHDLYPELEVKLLAQSMREAFTGGHNFTAQVGDEPLWIGLERLLTDGGDK</sequence>
<keyword evidence="4" id="KW-1185">Reference proteome</keyword>
<evidence type="ECO:0000256" key="1">
    <source>
        <dbReference type="ARBA" id="ARBA00022857"/>
    </source>
</evidence>
<keyword evidence="2" id="KW-0560">Oxidoreductase</keyword>
<dbReference type="EMBL" id="JBFXLU010000090">
    <property type="protein sequence ID" value="KAL2843377.1"/>
    <property type="molecule type" value="Genomic_DNA"/>
</dbReference>
<comment type="caution">
    <text evidence="3">The sequence shown here is derived from an EMBL/GenBank/DDBJ whole genome shotgun (WGS) entry which is preliminary data.</text>
</comment>
<dbReference type="PANTHER" id="PTHR47706">
    <property type="entry name" value="NMRA-LIKE FAMILY PROTEIN"/>
    <property type="match status" value="1"/>
</dbReference>
<keyword evidence="1" id="KW-0521">NADP</keyword>
<reference evidence="3 4" key="1">
    <citation type="submission" date="2024-07" db="EMBL/GenBank/DDBJ databases">
        <title>Section-level genome sequencing and comparative genomics of Aspergillus sections Usti and Cavernicolus.</title>
        <authorList>
            <consortium name="Lawrence Berkeley National Laboratory"/>
            <person name="Nybo J.L."/>
            <person name="Vesth T.C."/>
            <person name="Theobald S."/>
            <person name="Frisvad J.C."/>
            <person name="Larsen T.O."/>
            <person name="Kjaerboelling I."/>
            <person name="Rothschild-Mancinelli K."/>
            <person name="Lyhne E.K."/>
            <person name="Kogle M.E."/>
            <person name="Barry K."/>
            <person name="Clum A."/>
            <person name="Na H."/>
            <person name="Ledsgaard L."/>
            <person name="Lin J."/>
            <person name="Lipzen A."/>
            <person name="Kuo A."/>
            <person name="Riley R."/>
            <person name="Mondo S."/>
            <person name="Labutti K."/>
            <person name="Haridas S."/>
            <person name="Pangalinan J."/>
            <person name="Salamov A.A."/>
            <person name="Simmons B.A."/>
            <person name="Magnuson J.K."/>
            <person name="Chen J."/>
            <person name="Drula E."/>
            <person name="Henrissat B."/>
            <person name="Wiebenga A."/>
            <person name="Lubbers R.J."/>
            <person name="Gomes A.C."/>
            <person name="Makela M.R."/>
            <person name="Stajich J."/>
            <person name="Grigoriev I.V."/>
            <person name="Mortensen U.H."/>
            <person name="De Vries R.P."/>
            <person name="Baker S.E."/>
            <person name="Andersen M.R."/>
        </authorList>
    </citation>
    <scope>NUCLEOTIDE SEQUENCE [LARGE SCALE GENOMIC DNA]</scope>
    <source>
        <strain evidence="3 4">CBS 123904</strain>
    </source>
</reference>
<dbReference type="InterPro" id="IPR051609">
    <property type="entry name" value="NmrA/Isoflavone_reductase-like"/>
</dbReference>
<protein>
    <submittedName>
        <fullName evidence="3">NAD(P)-binding protein</fullName>
    </submittedName>
</protein>
<accession>A0ABR4JUA8</accession>